<dbReference type="EMBL" id="SRZC01000002">
    <property type="protein sequence ID" value="TGX83818.1"/>
    <property type="molecule type" value="Genomic_DNA"/>
</dbReference>
<protein>
    <submittedName>
        <fullName evidence="1">DUF386 domain-containing protein</fullName>
    </submittedName>
</protein>
<sequence length="232" mass="26873">MKKTILSLLALAAITTANAQEIYTAQFTDSALVRKAQMWVASGEWKNGFTKAEPDNSVNLTDFYIQYHREPETWKALFAWLEKTDLLAIPAGKHLIPGTDLIVSVEDSQNEDLKKRKTESHRYNCDFMFVVKGTEGFRFLDHNTSTQNTKYQYDVVRYDYNPAKAKTVESTPERFFIMFPEDWHIAKVKTSKPDQNLRVIVVKMPYRYRDSRERTGDSQECTGKCCMKKGQK</sequence>
<evidence type="ECO:0000313" key="2">
    <source>
        <dbReference type="Proteomes" id="UP000308886"/>
    </source>
</evidence>
<name>A0AC61QTM3_9BACT</name>
<keyword evidence="2" id="KW-1185">Reference proteome</keyword>
<gene>
    <name evidence="1" type="ORF">E5358_01160</name>
</gene>
<accession>A0AC61QTM3</accession>
<dbReference type="Proteomes" id="UP000308886">
    <property type="component" value="Unassembled WGS sequence"/>
</dbReference>
<comment type="caution">
    <text evidence="1">The sequence shown here is derived from an EMBL/GenBank/DDBJ whole genome shotgun (WGS) entry which is preliminary data.</text>
</comment>
<reference evidence="1" key="1">
    <citation type="submission" date="2019-04" db="EMBL/GenBank/DDBJ databases">
        <title>Microbes associate with the intestines of laboratory mice.</title>
        <authorList>
            <person name="Navarre W."/>
            <person name="Wong E."/>
            <person name="Huang K."/>
            <person name="Tropini C."/>
            <person name="Ng K."/>
            <person name="Yu B."/>
        </authorList>
    </citation>
    <scope>NUCLEOTIDE SEQUENCE</scope>
    <source>
        <strain evidence="1">NM73_A23</strain>
    </source>
</reference>
<evidence type="ECO:0000313" key="1">
    <source>
        <dbReference type="EMBL" id="TGX83818.1"/>
    </source>
</evidence>
<organism evidence="1 2">
    <name type="scientific">Palleniella muris</name>
    <dbReference type="NCBI Taxonomy" id="3038145"/>
    <lineage>
        <taxon>Bacteria</taxon>
        <taxon>Pseudomonadati</taxon>
        <taxon>Bacteroidota</taxon>
        <taxon>Bacteroidia</taxon>
        <taxon>Bacteroidales</taxon>
        <taxon>Prevotellaceae</taxon>
        <taxon>Palleniella</taxon>
    </lineage>
</organism>
<proteinExistence type="predicted"/>